<comment type="similarity">
    <text evidence="9">Belongs to the peroxiredoxin family. BCP/PrxQ subfamily.</text>
</comment>
<dbReference type="PROSITE" id="PS51352">
    <property type="entry name" value="THIOREDOXIN_2"/>
    <property type="match status" value="1"/>
</dbReference>
<dbReference type="Gene3D" id="3.40.30.10">
    <property type="entry name" value="Glutaredoxin"/>
    <property type="match status" value="1"/>
</dbReference>
<dbReference type="NCBIfam" id="NF006960">
    <property type="entry name" value="PRK09437.1"/>
    <property type="match status" value="1"/>
</dbReference>
<sequence length="160" mass="17672">MTYLPAGSPAPAFTLLDQNGNSVSLHDFSGKKVLVYFYPKAMTPGCKVQACSLRDSQAELAAHNVVVLGISPDPVARLKKFEEKDELNFTLLSDEDHAIADAFGVWGLKKFMGKEYDGIHRISFLIDETGTVAHVFDKFKTKDHHQVVIDYLTEAQTPSA</sequence>
<feature type="domain" description="Thioredoxin" evidence="12">
    <location>
        <begin position="4"/>
        <end position="157"/>
    </location>
</feature>
<evidence type="ECO:0000313" key="13">
    <source>
        <dbReference type="EMBL" id="MBO1519050.1"/>
    </source>
</evidence>
<evidence type="ECO:0000256" key="8">
    <source>
        <dbReference type="ARBA" id="ARBA00032824"/>
    </source>
</evidence>
<keyword evidence="4" id="KW-0049">Antioxidant</keyword>
<evidence type="ECO:0000256" key="5">
    <source>
        <dbReference type="ARBA" id="ARBA00023002"/>
    </source>
</evidence>
<evidence type="ECO:0000256" key="4">
    <source>
        <dbReference type="ARBA" id="ARBA00022862"/>
    </source>
</evidence>
<keyword evidence="14" id="KW-1185">Reference proteome</keyword>
<comment type="function">
    <text evidence="1">Thiol-specific peroxidase that catalyzes the reduction of hydrogen peroxide and organic hydroperoxides to water and alcohols, respectively. Plays a role in cell protection against oxidative stress by detoxifying peroxides and as sensor of hydrogen peroxide-mediated signaling events.</text>
</comment>
<evidence type="ECO:0000256" key="2">
    <source>
        <dbReference type="ARBA" id="ARBA00013017"/>
    </source>
</evidence>
<evidence type="ECO:0000256" key="9">
    <source>
        <dbReference type="ARBA" id="ARBA00038489"/>
    </source>
</evidence>
<proteinExistence type="inferred from homology"/>
<dbReference type="Proteomes" id="UP000664882">
    <property type="component" value="Unassembled WGS sequence"/>
</dbReference>
<dbReference type="InterPro" id="IPR000866">
    <property type="entry name" value="AhpC/TSA"/>
</dbReference>
<evidence type="ECO:0000259" key="12">
    <source>
        <dbReference type="PROSITE" id="PS51352"/>
    </source>
</evidence>
<evidence type="ECO:0000256" key="11">
    <source>
        <dbReference type="ARBA" id="ARBA00049091"/>
    </source>
</evidence>
<dbReference type="InterPro" id="IPR013766">
    <property type="entry name" value="Thioredoxin_domain"/>
</dbReference>
<keyword evidence="5" id="KW-0560">Oxidoreductase</keyword>
<accession>A0ABS3NEU3</accession>
<keyword evidence="7" id="KW-0676">Redox-active center</keyword>
<evidence type="ECO:0000256" key="7">
    <source>
        <dbReference type="ARBA" id="ARBA00023284"/>
    </source>
</evidence>
<evidence type="ECO:0000256" key="1">
    <source>
        <dbReference type="ARBA" id="ARBA00003330"/>
    </source>
</evidence>
<dbReference type="GO" id="GO:0004601">
    <property type="term" value="F:peroxidase activity"/>
    <property type="evidence" value="ECO:0007669"/>
    <property type="project" value="UniProtKB-KW"/>
</dbReference>
<dbReference type="SUPFAM" id="SSF52833">
    <property type="entry name" value="Thioredoxin-like"/>
    <property type="match status" value="1"/>
</dbReference>
<comment type="caution">
    <text evidence="13">The sequence shown here is derived from an EMBL/GenBank/DDBJ whole genome shotgun (WGS) entry which is preliminary data.</text>
</comment>
<evidence type="ECO:0000256" key="3">
    <source>
        <dbReference type="ARBA" id="ARBA00022559"/>
    </source>
</evidence>
<comment type="catalytic activity">
    <reaction evidence="11">
        <text>a hydroperoxide + [thioredoxin]-dithiol = an alcohol + [thioredoxin]-disulfide + H2O</text>
        <dbReference type="Rhea" id="RHEA:62620"/>
        <dbReference type="Rhea" id="RHEA-COMP:10698"/>
        <dbReference type="Rhea" id="RHEA-COMP:10700"/>
        <dbReference type="ChEBI" id="CHEBI:15377"/>
        <dbReference type="ChEBI" id="CHEBI:29950"/>
        <dbReference type="ChEBI" id="CHEBI:30879"/>
        <dbReference type="ChEBI" id="CHEBI:35924"/>
        <dbReference type="ChEBI" id="CHEBI:50058"/>
        <dbReference type="EC" id="1.11.1.24"/>
    </reaction>
</comment>
<keyword evidence="3 13" id="KW-0575">Peroxidase</keyword>
<gene>
    <name evidence="13" type="primary">bcp</name>
    <name evidence="13" type="ORF">J3U76_05285</name>
</gene>
<dbReference type="RefSeq" id="WP_208004824.1">
    <property type="nucleotide sequence ID" value="NZ_JAGDFX010000005.1"/>
</dbReference>
<evidence type="ECO:0000256" key="10">
    <source>
        <dbReference type="ARBA" id="ARBA00042639"/>
    </source>
</evidence>
<name>A0ABS3NEU3_9GAMM</name>
<dbReference type="InterPro" id="IPR050924">
    <property type="entry name" value="Peroxiredoxin_BCP/PrxQ"/>
</dbReference>
<dbReference type="PANTHER" id="PTHR42801">
    <property type="entry name" value="THIOREDOXIN-DEPENDENT PEROXIDE REDUCTASE"/>
    <property type="match status" value="1"/>
</dbReference>
<protein>
    <recommendedName>
        <fullName evidence="2">thioredoxin-dependent peroxiredoxin</fullName>
        <ecNumber evidence="2">1.11.1.24</ecNumber>
    </recommendedName>
    <alternativeName>
        <fullName evidence="8">Thioredoxin peroxidase</fullName>
    </alternativeName>
    <alternativeName>
        <fullName evidence="10">Thioredoxin-dependent peroxiredoxin Bcp</fullName>
    </alternativeName>
</protein>
<evidence type="ECO:0000313" key="14">
    <source>
        <dbReference type="Proteomes" id="UP000664882"/>
    </source>
</evidence>
<organism evidence="13 14">
    <name type="scientific">Oceanisphaera pacifica</name>
    <dbReference type="NCBI Taxonomy" id="2818389"/>
    <lineage>
        <taxon>Bacteria</taxon>
        <taxon>Pseudomonadati</taxon>
        <taxon>Pseudomonadota</taxon>
        <taxon>Gammaproteobacteria</taxon>
        <taxon>Aeromonadales</taxon>
        <taxon>Aeromonadaceae</taxon>
        <taxon>Oceanisphaera</taxon>
    </lineage>
</organism>
<reference evidence="13 14" key="1">
    <citation type="submission" date="2021-03" db="EMBL/GenBank/DDBJ databases">
        <title>Oceanisphaera sp. nov., isolated from the intestine.</title>
        <authorList>
            <person name="Zhao L.-H."/>
            <person name="Shi L.-F."/>
        </authorList>
    </citation>
    <scope>NUCLEOTIDE SEQUENCE [LARGE SCALE GENOMIC DNA]</scope>
    <source>
        <strain evidence="13 14">DM8</strain>
    </source>
</reference>
<evidence type="ECO:0000256" key="6">
    <source>
        <dbReference type="ARBA" id="ARBA00023157"/>
    </source>
</evidence>
<dbReference type="EC" id="1.11.1.24" evidence="2"/>
<dbReference type="Pfam" id="PF00578">
    <property type="entry name" value="AhpC-TSA"/>
    <property type="match status" value="1"/>
</dbReference>
<dbReference type="CDD" id="cd03017">
    <property type="entry name" value="PRX_BCP"/>
    <property type="match status" value="1"/>
</dbReference>
<dbReference type="EMBL" id="JAGDFX010000005">
    <property type="protein sequence ID" value="MBO1519050.1"/>
    <property type="molecule type" value="Genomic_DNA"/>
</dbReference>
<keyword evidence="6" id="KW-1015">Disulfide bond</keyword>
<dbReference type="PANTHER" id="PTHR42801:SF4">
    <property type="entry name" value="AHPC_TSA FAMILY PROTEIN"/>
    <property type="match status" value="1"/>
</dbReference>
<dbReference type="InterPro" id="IPR036249">
    <property type="entry name" value="Thioredoxin-like_sf"/>
</dbReference>